<protein>
    <submittedName>
        <fullName evidence="2">Uncharacterized protein</fullName>
    </submittedName>
</protein>
<gene>
    <name evidence="2" type="ORF">E1292_19745</name>
</gene>
<dbReference type="EMBL" id="SMKO01000049">
    <property type="protein sequence ID" value="TDD04031.1"/>
    <property type="molecule type" value="Genomic_DNA"/>
</dbReference>
<dbReference type="Proteomes" id="UP000295258">
    <property type="component" value="Unassembled WGS sequence"/>
</dbReference>
<feature type="transmembrane region" description="Helical" evidence="1">
    <location>
        <begin position="195"/>
        <end position="218"/>
    </location>
</feature>
<keyword evidence="1" id="KW-0812">Transmembrane</keyword>
<keyword evidence="1" id="KW-0472">Membrane</keyword>
<keyword evidence="1" id="KW-1133">Transmembrane helix</keyword>
<accession>A0A4R4VGJ7</accession>
<sequence length="368" mass="39558">MRRGDILYRWNVLPWWPLALCWAALIALAVVMPIVQPARGDVPFVVDALGYALVWGIPAWVALLAMWSVRHFGRIVVTRTELRVGRHHVPVDRLSRDHLYLLAHDLPELRARLEPLPDLPWPRLRLLARQARWSGRPLGGAFAAPFGVRTHPLVLAGGPAVEVATRDLAGLVEALLGVVPATPAADAAQPRRTGVLLPVALVVVLPVLIVGGLVWYVGAAAGRTAFTLPDRAGDLVRRDDAGLINDVGPAFTGVARVHLDTYAAATYVRDRGKRPAYFVLGGEGTVQSPPRLLRQALGADAQRLDPGTRAGSLWCATRELAGTWRRVCGWADAGTAGFVVGLGSPREGYAELAARTRAVRAAGTRTAG</sequence>
<keyword evidence="3" id="KW-1185">Reference proteome</keyword>
<reference evidence="2 3" key="1">
    <citation type="submission" date="2019-03" db="EMBL/GenBank/DDBJ databases">
        <title>Draft genome sequences of novel Actinobacteria.</title>
        <authorList>
            <person name="Sahin N."/>
            <person name="Ay H."/>
            <person name="Saygin H."/>
        </authorList>
    </citation>
    <scope>NUCLEOTIDE SEQUENCE [LARGE SCALE GENOMIC DNA]</scope>
    <source>
        <strain evidence="2 3">KC310</strain>
    </source>
</reference>
<feature type="transmembrane region" description="Helical" evidence="1">
    <location>
        <begin position="12"/>
        <end position="36"/>
    </location>
</feature>
<comment type="caution">
    <text evidence="2">The sequence shown here is derived from an EMBL/GenBank/DDBJ whole genome shotgun (WGS) entry which is preliminary data.</text>
</comment>
<evidence type="ECO:0000313" key="3">
    <source>
        <dbReference type="Proteomes" id="UP000295258"/>
    </source>
</evidence>
<proteinExistence type="predicted"/>
<evidence type="ECO:0000256" key="1">
    <source>
        <dbReference type="SAM" id="Phobius"/>
    </source>
</evidence>
<dbReference type="RefSeq" id="WP_132596699.1">
    <property type="nucleotide sequence ID" value="NZ_SMKO01000049.1"/>
</dbReference>
<dbReference type="AlphaFoldDB" id="A0A4R4VGJ7"/>
<feature type="transmembrane region" description="Helical" evidence="1">
    <location>
        <begin position="48"/>
        <end position="69"/>
    </location>
</feature>
<name>A0A4R4VGJ7_9ACTN</name>
<organism evidence="2 3">
    <name type="scientific">Nonomuraea deserti</name>
    <dbReference type="NCBI Taxonomy" id="1848322"/>
    <lineage>
        <taxon>Bacteria</taxon>
        <taxon>Bacillati</taxon>
        <taxon>Actinomycetota</taxon>
        <taxon>Actinomycetes</taxon>
        <taxon>Streptosporangiales</taxon>
        <taxon>Streptosporangiaceae</taxon>
        <taxon>Nonomuraea</taxon>
    </lineage>
</organism>
<evidence type="ECO:0000313" key="2">
    <source>
        <dbReference type="EMBL" id="TDD04031.1"/>
    </source>
</evidence>